<reference evidence="4" key="1">
    <citation type="journal article" date="2023" name="Comput. Struct. Biotechnol. J.">
        <title>Discovery of a novel marine Bacteroidetes with a rich repertoire of carbohydrate-active enzymes.</title>
        <authorList>
            <person name="Chen B."/>
            <person name="Liu G."/>
            <person name="Chen Q."/>
            <person name="Wang H."/>
            <person name="Liu L."/>
            <person name="Tang K."/>
        </authorList>
    </citation>
    <scope>NUCLEOTIDE SEQUENCE</scope>
    <source>
        <strain evidence="4">TK19036</strain>
    </source>
</reference>
<gene>
    <name evidence="4" type="ORF">K4G66_04310</name>
</gene>
<evidence type="ECO:0000259" key="3">
    <source>
        <dbReference type="Pfam" id="PF13505"/>
    </source>
</evidence>
<evidence type="ECO:0000256" key="2">
    <source>
        <dbReference type="SAM" id="SignalP"/>
    </source>
</evidence>
<dbReference type="InterPro" id="IPR011250">
    <property type="entry name" value="OMP/PagP_B-barrel"/>
</dbReference>
<evidence type="ECO:0000313" key="4">
    <source>
        <dbReference type="EMBL" id="WKN37930.1"/>
    </source>
</evidence>
<organism evidence="4">
    <name type="scientific">Roseihalotalea indica</name>
    <dbReference type="NCBI Taxonomy" id="2867963"/>
    <lineage>
        <taxon>Bacteria</taxon>
        <taxon>Pseudomonadati</taxon>
        <taxon>Bacteroidota</taxon>
        <taxon>Cytophagia</taxon>
        <taxon>Cytophagales</taxon>
        <taxon>Catalimonadaceae</taxon>
        <taxon>Roseihalotalea</taxon>
    </lineage>
</organism>
<accession>A0AA49JHA6</accession>
<dbReference type="Pfam" id="PF13505">
    <property type="entry name" value="OMP_b-brl"/>
    <property type="match status" value="1"/>
</dbReference>
<dbReference type="InterPro" id="IPR027385">
    <property type="entry name" value="Beta-barrel_OMP"/>
</dbReference>
<keyword evidence="1 2" id="KW-0732">Signal</keyword>
<protein>
    <submittedName>
        <fullName evidence="4">Outer membrane beta-barrel protein</fullName>
    </submittedName>
</protein>
<feature type="signal peptide" evidence="2">
    <location>
        <begin position="1"/>
        <end position="19"/>
    </location>
</feature>
<evidence type="ECO:0000256" key="1">
    <source>
        <dbReference type="ARBA" id="ARBA00022729"/>
    </source>
</evidence>
<reference evidence="4" key="2">
    <citation type="journal article" date="2024" name="Antonie Van Leeuwenhoek">
        <title>Roseihalotalea indica gen. nov., sp. nov., a halophilic Bacteroidetes from mesopelagic Southwest Indian Ocean with higher carbohydrate metabolic potential.</title>
        <authorList>
            <person name="Chen B."/>
            <person name="Zhang M."/>
            <person name="Lin D."/>
            <person name="Ye J."/>
            <person name="Tang K."/>
        </authorList>
    </citation>
    <scope>NUCLEOTIDE SEQUENCE</scope>
    <source>
        <strain evidence="4">TK19036</strain>
    </source>
</reference>
<name>A0AA49JHA6_9BACT</name>
<dbReference type="EMBL" id="CP120682">
    <property type="protein sequence ID" value="WKN37930.1"/>
    <property type="molecule type" value="Genomic_DNA"/>
</dbReference>
<dbReference type="SUPFAM" id="SSF56925">
    <property type="entry name" value="OMPA-like"/>
    <property type="match status" value="1"/>
</dbReference>
<sequence length="203" mass="22251">MKSVFVFLLFFLSFTVLHAQDNEQETLVNGFRITSSGGYGGPSLRSSTINGDFALLFGGYGGWYVNKKWMIGGGGYGLVTQLKVPASESAIPNEALHYDMGYGGLMVEYIFRSDRMLHLTTHMLVGGGGITQDLEGTPDLTDTHSNFFVFEPGAGLELNITDFFRLNGGLTYRLVSGSDTPGIQDRDLSSMAVFLNFKFGYFN</sequence>
<proteinExistence type="predicted"/>
<feature type="chain" id="PRO_5041430777" evidence="2">
    <location>
        <begin position="20"/>
        <end position="203"/>
    </location>
</feature>
<feature type="domain" description="Outer membrane protein beta-barrel" evidence="3">
    <location>
        <begin position="9"/>
        <end position="176"/>
    </location>
</feature>
<dbReference type="AlphaFoldDB" id="A0AA49JHA6"/>